<dbReference type="EMBL" id="DSHZ01000308">
    <property type="protein sequence ID" value="HEO42485.1"/>
    <property type="molecule type" value="Genomic_DNA"/>
</dbReference>
<dbReference type="AlphaFoldDB" id="A0A831UIP1"/>
<protein>
    <submittedName>
        <fullName evidence="1">Uncharacterized protein</fullName>
    </submittedName>
</protein>
<name>A0A831UIP1_9DEIN</name>
<evidence type="ECO:0000313" key="1">
    <source>
        <dbReference type="EMBL" id="HEO42485.1"/>
    </source>
</evidence>
<gene>
    <name evidence="1" type="ORF">ENP09_06405</name>
</gene>
<reference evidence="1" key="1">
    <citation type="journal article" date="2020" name="mSystems">
        <title>Genome- and Community-Level Interaction Insights into Carbon Utilization and Element Cycling Functions of Hydrothermarchaeota in Hydrothermal Sediment.</title>
        <authorList>
            <person name="Zhou Z."/>
            <person name="Liu Y."/>
            <person name="Xu W."/>
            <person name="Pan J."/>
            <person name="Luo Z.H."/>
            <person name="Li M."/>
        </authorList>
    </citation>
    <scope>NUCLEOTIDE SEQUENCE [LARGE SCALE GENOMIC DNA]</scope>
    <source>
        <strain evidence="1">SpSt-189</strain>
    </source>
</reference>
<organism evidence="1">
    <name type="scientific">Thermus islandicus</name>
    <dbReference type="NCBI Taxonomy" id="540988"/>
    <lineage>
        <taxon>Bacteria</taxon>
        <taxon>Thermotogati</taxon>
        <taxon>Deinococcota</taxon>
        <taxon>Deinococci</taxon>
        <taxon>Thermales</taxon>
        <taxon>Thermaceae</taxon>
        <taxon>Thermus</taxon>
    </lineage>
</organism>
<sequence length="322" mass="36192">MQLYYHGDQGPGLKSGVELVRQLLEYARWRVVREWYWMQAYGLEDKGELMAGCFTGAHPERTLLYTPPDGVEMPSLPPRVEQRSRPGALVFEVGHAIFGEEQRLAALRATATASQETDQYIMDVWYWLPLLLTPGNGVGAGNVPIDYGYPPGVFMRTGRSFYRNLVFSVHGAQQRDNGIPPYDPSWGDPCGKPGPDTYLATNGWQGWRAGDIGVLLYRLWDAQAPGYNQARVAAALEVYVEGWLHTMRRFTPEAWYRANRYWACRWHDASGNPVENFSGTGPTSLPNLGPGTDVESQTYRWLAVASRMGILSLNLRKGWPST</sequence>
<proteinExistence type="predicted"/>
<accession>A0A831UIP1</accession>
<comment type="caution">
    <text evidence="1">The sequence shown here is derived from an EMBL/GenBank/DDBJ whole genome shotgun (WGS) entry which is preliminary data.</text>
</comment>